<evidence type="ECO:0008006" key="5">
    <source>
        <dbReference type="Google" id="ProtNLM"/>
    </source>
</evidence>
<reference evidence="3 4" key="1">
    <citation type="submission" date="2018-10" db="EMBL/GenBank/DDBJ databases">
        <title>Draft genome sequence of Bacillus salarius IM0101, isolated from a hypersaline soil in Inner Mongolia, China.</title>
        <authorList>
            <person name="Yamprayoonswat W."/>
            <person name="Boonvisut S."/>
            <person name="Jumpathong W."/>
            <person name="Sittihan S."/>
            <person name="Ruangsuj P."/>
            <person name="Wanthongcharoen S."/>
            <person name="Thongpramul N."/>
            <person name="Pimmason S."/>
            <person name="Yu B."/>
            <person name="Yasawong M."/>
        </authorList>
    </citation>
    <scope>NUCLEOTIDE SEQUENCE [LARGE SCALE GENOMIC DNA]</scope>
    <source>
        <strain evidence="3 4">IM0101</strain>
    </source>
</reference>
<dbReference type="Proteomes" id="UP000275076">
    <property type="component" value="Unassembled WGS sequence"/>
</dbReference>
<gene>
    <name evidence="3" type="ORF">D7Z54_28215</name>
</gene>
<dbReference type="OrthoDB" id="2946936at2"/>
<keyword evidence="4" id="KW-1185">Reference proteome</keyword>
<dbReference type="RefSeq" id="WP_125561447.1">
    <property type="nucleotide sequence ID" value="NZ_RBVX01000045.1"/>
</dbReference>
<evidence type="ECO:0000313" key="3">
    <source>
        <dbReference type="EMBL" id="RSL29990.1"/>
    </source>
</evidence>
<accession>A0A428MV29</accession>
<name>A0A428MV29_9BACI</name>
<feature type="signal peptide" evidence="2">
    <location>
        <begin position="1"/>
        <end position="26"/>
    </location>
</feature>
<sequence length="138" mass="15636">MTLKRNWLVLMALAIGMISLVGCSSAEDADSDSEPEQEQEQEGQEEESQESSTELSTDEELVQQLEENESVEEAMVQLVDQEEEEQLVNIDINIAADQEWSEDLKSNYTETIQEAYPEKTVDVIFAKDGEMLEQITIE</sequence>
<dbReference type="EMBL" id="RBVX01000045">
    <property type="protein sequence ID" value="RSL29990.1"/>
    <property type="molecule type" value="Genomic_DNA"/>
</dbReference>
<evidence type="ECO:0000313" key="4">
    <source>
        <dbReference type="Proteomes" id="UP000275076"/>
    </source>
</evidence>
<dbReference type="PROSITE" id="PS51257">
    <property type="entry name" value="PROKAR_LIPOPROTEIN"/>
    <property type="match status" value="1"/>
</dbReference>
<feature type="compositionally biased region" description="Acidic residues" evidence="1">
    <location>
        <begin position="56"/>
        <end position="71"/>
    </location>
</feature>
<feature type="region of interest" description="Disordered" evidence="1">
    <location>
        <begin position="24"/>
        <end position="71"/>
    </location>
</feature>
<organism evidence="3 4">
    <name type="scientific">Salibacterium salarium</name>
    <dbReference type="NCBI Taxonomy" id="284579"/>
    <lineage>
        <taxon>Bacteria</taxon>
        <taxon>Bacillati</taxon>
        <taxon>Bacillota</taxon>
        <taxon>Bacilli</taxon>
        <taxon>Bacillales</taxon>
        <taxon>Bacillaceae</taxon>
    </lineage>
</organism>
<protein>
    <recommendedName>
        <fullName evidence="5">YusW-like protein</fullName>
    </recommendedName>
</protein>
<keyword evidence="2" id="KW-0732">Signal</keyword>
<feature type="chain" id="PRO_5019270911" description="YusW-like protein" evidence="2">
    <location>
        <begin position="27"/>
        <end position="138"/>
    </location>
</feature>
<dbReference type="AlphaFoldDB" id="A0A428MV29"/>
<comment type="caution">
    <text evidence="3">The sequence shown here is derived from an EMBL/GenBank/DDBJ whole genome shotgun (WGS) entry which is preliminary data.</text>
</comment>
<evidence type="ECO:0000256" key="2">
    <source>
        <dbReference type="SAM" id="SignalP"/>
    </source>
</evidence>
<feature type="compositionally biased region" description="Acidic residues" evidence="1">
    <location>
        <begin position="27"/>
        <end position="49"/>
    </location>
</feature>
<proteinExistence type="predicted"/>
<evidence type="ECO:0000256" key="1">
    <source>
        <dbReference type="SAM" id="MobiDB-lite"/>
    </source>
</evidence>